<evidence type="ECO:0000313" key="10">
    <source>
        <dbReference type="EMBL" id="OYD52289.1"/>
    </source>
</evidence>
<dbReference type="PANTHER" id="PTHR48111">
    <property type="entry name" value="REGULATOR OF RPOS"/>
    <property type="match status" value="1"/>
</dbReference>
<feature type="DNA-binding region" description="OmpR/PhoB-type" evidence="7">
    <location>
        <begin position="127"/>
        <end position="227"/>
    </location>
</feature>
<evidence type="ECO:0000256" key="1">
    <source>
        <dbReference type="ARBA" id="ARBA00022553"/>
    </source>
</evidence>
<name>A0A235ETD9_9BURK</name>
<feature type="domain" description="Response regulatory" evidence="8">
    <location>
        <begin position="6"/>
        <end position="118"/>
    </location>
</feature>
<dbReference type="PROSITE" id="PS50110">
    <property type="entry name" value="RESPONSE_REGULATORY"/>
    <property type="match status" value="1"/>
</dbReference>
<keyword evidence="11" id="KW-1185">Reference proteome</keyword>
<dbReference type="SMART" id="SM00862">
    <property type="entry name" value="Trans_reg_C"/>
    <property type="match status" value="1"/>
</dbReference>
<dbReference type="GO" id="GO:0005829">
    <property type="term" value="C:cytosol"/>
    <property type="evidence" value="ECO:0007669"/>
    <property type="project" value="TreeGrafter"/>
</dbReference>
<dbReference type="InterPro" id="IPR001867">
    <property type="entry name" value="OmpR/PhoB-type_DNA-bd"/>
</dbReference>
<dbReference type="GO" id="GO:0032993">
    <property type="term" value="C:protein-DNA complex"/>
    <property type="evidence" value="ECO:0007669"/>
    <property type="project" value="TreeGrafter"/>
</dbReference>
<dbReference type="CDD" id="cd00383">
    <property type="entry name" value="trans_reg_C"/>
    <property type="match status" value="1"/>
</dbReference>
<feature type="domain" description="OmpR/PhoB-type" evidence="9">
    <location>
        <begin position="127"/>
        <end position="227"/>
    </location>
</feature>
<gene>
    <name evidence="10" type="ORF">CBY09_00185</name>
</gene>
<dbReference type="GO" id="GO:0006355">
    <property type="term" value="P:regulation of DNA-templated transcription"/>
    <property type="evidence" value="ECO:0007669"/>
    <property type="project" value="InterPro"/>
</dbReference>
<keyword evidence="2" id="KW-0902">Two-component regulatory system</keyword>
<protein>
    <submittedName>
        <fullName evidence="10">DNA-binding response regulator</fullName>
    </submittedName>
</protein>
<keyword evidence="3" id="KW-0805">Transcription regulation</keyword>
<dbReference type="EMBL" id="NOIG01000001">
    <property type="protein sequence ID" value="OYD52289.1"/>
    <property type="molecule type" value="Genomic_DNA"/>
</dbReference>
<evidence type="ECO:0000259" key="9">
    <source>
        <dbReference type="PROSITE" id="PS51755"/>
    </source>
</evidence>
<dbReference type="InterPro" id="IPR039420">
    <property type="entry name" value="WalR-like"/>
</dbReference>
<feature type="modified residue" description="4-aspartylphosphate" evidence="6">
    <location>
        <position position="55"/>
    </location>
</feature>
<evidence type="ECO:0000256" key="3">
    <source>
        <dbReference type="ARBA" id="ARBA00023015"/>
    </source>
</evidence>
<dbReference type="OrthoDB" id="8583421at2"/>
<dbReference type="GO" id="GO:0000156">
    <property type="term" value="F:phosphorelay response regulator activity"/>
    <property type="evidence" value="ECO:0007669"/>
    <property type="project" value="TreeGrafter"/>
</dbReference>
<sequence length="227" mass="24520">MSAEPIIAVVEDDEDIRSNVCRFLGRSGFQSWGADSAEDFYVRLLRSRADLVVIDIGLPGEDGLSLLTRLAAQGVPTVLMTARADLDSRIKGLEAGALQYFVKPVDMQELVAGIRSQLRNKQLHGGGEAVAAVPWQLDSASATLRAPNQQTVALTTRELELLSCLMQTRGAVVSKQALVQAVGGRALDDDFHRIESALTRLRRKTLEATGTPLPVRAVFGKGLVFVP</sequence>
<evidence type="ECO:0000256" key="5">
    <source>
        <dbReference type="ARBA" id="ARBA00023163"/>
    </source>
</evidence>
<dbReference type="InterPro" id="IPR011006">
    <property type="entry name" value="CheY-like_superfamily"/>
</dbReference>
<dbReference type="Proteomes" id="UP000215441">
    <property type="component" value="Unassembled WGS sequence"/>
</dbReference>
<dbReference type="Gene3D" id="1.10.10.10">
    <property type="entry name" value="Winged helix-like DNA-binding domain superfamily/Winged helix DNA-binding domain"/>
    <property type="match status" value="1"/>
</dbReference>
<dbReference type="GO" id="GO:0000976">
    <property type="term" value="F:transcription cis-regulatory region binding"/>
    <property type="evidence" value="ECO:0007669"/>
    <property type="project" value="TreeGrafter"/>
</dbReference>
<dbReference type="AlphaFoldDB" id="A0A235ETD9"/>
<dbReference type="SUPFAM" id="SSF52172">
    <property type="entry name" value="CheY-like"/>
    <property type="match status" value="1"/>
</dbReference>
<evidence type="ECO:0000256" key="2">
    <source>
        <dbReference type="ARBA" id="ARBA00023012"/>
    </source>
</evidence>
<accession>A0A235ETD9</accession>
<evidence type="ECO:0000256" key="4">
    <source>
        <dbReference type="ARBA" id="ARBA00023125"/>
    </source>
</evidence>
<dbReference type="Pfam" id="PF00486">
    <property type="entry name" value="Trans_reg_C"/>
    <property type="match status" value="1"/>
</dbReference>
<evidence type="ECO:0000313" key="11">
    <source>
        <dbReference type="Proteomes" id="UP000215441"/>
    </source>
</evidence>
<evidence type="ECO:0000256" key="6">
    <source>
        <dbReference type="PROSITE-ProRule" id="PRU00169"/>
    </source>
</evidence>
<reference evidence="10 11" key="1">
    <citation type="submission" date="2017-07" db="EMBL/GenBank/DDBJ databases">
        <title>Acidovorax KNDSW TSA 6 genome sequence and assembly.</title>
        <authorList>
            <person name="Mayilraj S."/>
        </authorList>
    </citation>
    <scope>NUCLEOTIDE SEQUENCE [LARGE SCALE GENOMIC DNA]</scope>
    <source>
        <strain evidence="10 11">KNDSW-TSA6</strain>
    </source>
</reference>
<proteinExistence type="predicted"/>
<dbReference type="InterPro" id="IPR036388">
    <property type="entry name" value="WH-like_DNA-bd_sf"/>
</dbReference>
<keyword evidence="1 6" id="KW-0597">Phosphoprotein</keyword>
<keyword evidence="4 7" id="KW-0238">DNA-binding</keyword>
<dbReference type="PROSITE" id="PS51755">
    <property type="entry name" value="OMPR_PHOB"/>
    <property type="match status" value="1"/>
</dbReference>
<dbReference type="InterPro" id="IPR001789">
    <property type="entry name" value="Sig_transdc_resp-reg_receiver"/>
</dbReference>
<comment type="caution">
    <text evidence="10">The sequence shown here is derived from an EMBL/GenBank/DDBJ whole genome shotgun (WGS) entry which is preliminary data.</text>
</comment>
<organism evidence="10 11">
    <name type="scientific">Acidovorax kalamii</name>
    <dbReference type="NCBI Taxonomy" id="2004485"/>
    <lineage>
        <taxon>Bacteria</taxon>
        <taxon>Pseudomonadati</taxon>
        <taxon>Pseudomonadota</taxon>
        <taxon>Betaproteobacteria</taxon>
        <taxon>Burkholderiales</taxon>
        <taxon>Comamonadaceae</taxon>
        <taxon>Acidovorax</taxon>
    </lineage>
</organism>
<dbReference type="SUPFAM" id="SSF46894">
    <property type="entry name" value="C-terminal effector domain of the bipartite response regulators"/>
    <property type="match status" value="1"/>
</dbReference>
<dbReference type="RefSeq" id="WP_094285853.1">
    <property type="nucleotide sequence ID" value="NZ_JAMXHW010000001.1"/>
</dbReference>
<dbReference type="Pfam" id="PF00072">
    <property type="entry name" value="Response_reg"/>
    <property type="match status" value="1"/>
</dbReference>
<evidence type="ECO:0000256" key="7">
    <source>
        <dbReference type="PROSITE-ProRule" id="PRU01091"/>
    </source>
</evidence>
<evidence type="ECO:0000259" key="8">
    <source>
        <dbReference type="PROSITE" id="PS50110"/>
    </source>
</evidence>
<dbReference type="InterPro" id="IPR016032">
    <property type="entry name" value="Sig_transdc_resp-reg_C-effctor"/>
</dbReference>
<dbReference type="Gene3D" id="3.40.50.2300">
    <property type="match status" value="1"/>
</dbReference>
<dbReference type="PANTHER" id="PTHR48111:SF4">
    <property type="entry name" value="DNA-BINDING DUAL TRANSCRIPTIONAL REGULATOR OMPR"/>
    <property type="match status" value="1"/>
</dbReference>
<keyword evidence="5" id="KW-0804">Transcription</keyword>
<dbReference type="SMART" id="SM00448">
    <property type="entry name" value="REC"/>
    <property type="match status" value="1"/>
</dbReference>